<dbReference type="EMBL" id="JAINDJ010000006">
    <property type="protein sequence ID" value="KAG9444224.1"/>
    <property type="molecule type" value="Genomic_DNA"/>
</dbReference>
<comment type="caution">
    <text evidence="2">The sequence shown here is derived from an EMBL/GenBank/DDBJ whole genome shotgun (WGS) entry which is preliminary data.</text>
</comment>
<feature type="region of interest" description="Disordered" evidence="1">
    <location>
        <begin position="127"/>
        <end position="158"/>
    </location>
</feature>
<dbReference type="Proteomes" id="UP000825729">
    <property type="component" value="Unassembled WGS sequence"/>
</dbReference>
<proteinExistence type="predicted"/>
<organism evidence="2 3">
    <name type="scientific">Aristolochia fimbriata</name>
    <name type="common">White veined hardy Dutchman's pipe vine</name>
    <dbReference type="NCBI Taxonomy" id="158543"/>
    <lineage>
        <taxon>Eukaryota</taxon>
        <taxon>Viridiplantae</taxon>
        <taxon>Streptophyta</taxon>
        <taxon>Embryophyta</taxon>
        <taxon>Tracheophyta</taxon>
        <taxon>Spermatophyta</taxon>
        <taxon>Magnoliopsida</taxon>
        <taxon>Magnoliidae</taxon>
        <taxon>Piperales</taxon>
        <taxon>Aristolochiaceae</taxon>
        <taxon>Aristolochia</taxon>
    </lineage>
</organism>
<accession>A0AAV7E6K1</accession>
<feature type="compositionally biased region" description="Basic and acidic residues" evidence="1">
    <location>
        <begin position="135"/>
        <end position="144"/>
    </location>
</feature>
<feature type="region of interest" description="Disordered" evidence="1">
    <location>
        <begin position="379"/>
        <end position="401"/>
    </location>
</feature>
<sequence>MTYEPTFVPQPFEFKFRKYFKFEVQTLLLPRLSRSQTESNTLRTQERRDLSETRFVFCLFLVNSRAISFYGTAGVPSKSQMDFYGMKRKQLQALCKKHKLPANLTNLKMAESLASVLKATNSQVVEGHGPKIRPCLKDSEDVLNRDSGGGPNDGEGRKELPKKVIFCLEKDQMYEYIDLVSDSDEGQSTRKGGQTRRSSRARPESLKTDTRTEEMGPVENTRSTRSRDRKSVGFPIVVQSPVDTNKTKRVAKKKSEHVERDKEHEKPSIGKNGVCEENEILRRSTRHAPKVNAPLVENKTEQPGRKNGRFGKKVSEKPSVPESEIPDNIESTGLIEEPRKRSRRNTPKGTVERETAELRDVVAADESKESCEPLNDRMAVNETSNHGTENTTEEQSSTEVQEPLMQSNSHAVSSRFGVPTAVTIGFTDEVERDDGHHNELTSLLDNTTVVTETESIQKNEEFLSPSTENISISAELTQRTSKLKWLGKSMLGEKHPLSGSKGQNEASKKSKREASEVFSAAEQEESPEKTGIGIVGLSRSQNLHINWNPKTPSETASENTDSIQQLEEVSADKCTELDGKTGDLVHLRSAVSQTMLSTSKNESEGEPLDESRNCTSNIISPVKKVTSGDGAFQLEISLRDDVVGEISLTKLDESTVKSNSGVLKEDLDEFGEVGGSWMKFCGVAQNNLVYSHADASHTKSRLEYDPVSTGQNEVETTESDISVRMEHREESVAQGSKEIHVESSRILSFDTCISVDKSNRMVNKDHSSVNPRVGLESQEFHEELSENLLFDSPKRFHKRNRVADEDHSSVKPEKIVDTIEFGLNESRKGSVEGSVVCESVSVSTEGLVIKENNTDCDGESILEEPNILHIDEPNLYEKEEHPSVSIYSLEQTDNIFVMEMTSNSAEIAVASKHPLTQAVEVNEEQSTANDLRPISLSGSVIEETTAKTEADSQVTFPTVGETKELTQTVSKEPHGLSIEEMSSRGLFPFHCAADQGYPTTPETHLGLGDESEDLKVILHGHKEHQKTDNHLAEFDEESMVLSESGRTGLDHGELQHSTGVHSNHFEETNSFLQQTNEELQDSNLVHTRCFKQTNFFATKSFEGDGEKLNVNITSNLKVVEVSSNNVVEESVKFLDYMKMEPVIENFESEEQVEQLVGSDQVELKGCPRVAQERLGFCDFDAEKISEKMLLNSDRKLGREPIDTVAEATEIRETDEKNFINGACEASSHSNVHAMCDMGDDIFAPSITSPTTEKCCQAGKNACVEIPTHEQTVSRHSDEESFSDGEKEETMVNETIPEDGLSPIHSVDVFIKEEFREAEFNENENATCSAETENIMRNQGCSGTSKGQLHCNLSAHGFGEKCKDSDGLKQVQALHEGLEIEENKGPKVAAIEEMEDHHDAQVVCTGEDCVENYHTVADEMAPVYKDDADNRNAKRKDMFATCVLDNGIAVEDTSEEVLCKNTNFLFGDENMNQEKEEYFFFEEGVMEKEDYFLFEEGVKEKEDYVCIDHEELGKGPVTTLTAEQHDLGNPEKKLTEEQDKEDDRLSSLNALFTTGETQNHDKNASLLMLYSEASANSKHQMKKMNLFNQSPSESLQLTKKSCSKVENKPLKVVENLKHWPITYEMKENTPAVKKERADNNVKVEKFTAPSSRRRPLEDLQHSRK</sequence>
<feature type="compositionally biased region" description="Basic and acidic residues" evidence="1">
    <location>
        <begin position="256"/>
        <end position="268"/>
    </location>
</feature>
<feature type="compositionally biased region" description="Basic and acidic residues" evidence="1">
    <location>
        <begin position="201"/>
        <end position="214"/>
    </location>
</feature>
<feature type="region of interest" description="Disordered" evidence="1">
    <location>
        <begin position="1627"/>
        <end position="1663"/>
    </location>
</feature>
<feature type="compositionally biased region" description="Basic and acidic residues" evidence="1">
    <location>
        <begin position="1627"/>
        <end position="1644"/>
    </location>
</feature>
<reference evidence="2 3" key="1">
    <citation type="submission" date="2021-07" db="EMBL/GenBank/DDBJ databases">
        <title>The Aristolochia fimbriata genome: insights into angiosperm evolution, floral development and chemical biosynthesis.</title>
        <authorList>
            <person name="Jiao Y."/>
        </authorList>
    </citation>
    <scope>NUCLEOTIDE SEQUENCE [LARGE SCALE GENOMIC DNA]</scope>
    <source>
        <strain evidence="2">IBCAS-2021</strain>
        <tissue evidence="2">Leaf</tissue>
    </source>
</reference>
<evidence type="ECO:0000256" key="1">
    <source>
        <dbReference type="SAM" id="MobiDB-lite"/>
    </source>
</evidence>
<name>A0AAV7E6K1_ARIFI</name>
<feature type="region of interest" description="Disordered" evidence="1">
    <location>
        <begin position="1521"/>
        <end position="1541"/>
    </location>
</feature>
<protein>
    <submittedName>
        <fullName evidence="2">Uncharacterized protein</fullName>
    </submittedName>
</protein>
<evidence type="ECO:0000313" key="3">
    <source>
        <dbReference type="Proteomes" id="UP000825729"/>
    </source>
</evidence>
<evidence type="ECO:0000313" key="2">
    <source>
        <dbReference type="EMBL" id="KAG9444224.1"/>
    </source>
</evidence>
<gene>
    <name evidence="2" type="ORF">H6P81_015564</name>
</gene>
<feature type="region of interest" description="Disordered" evidence="1">
    <location>
        <begin position="179"/>
        <end position="276"/>
    </location>
</feature>
<feature type="region of interest" description="Disordered" evidence="1">
    <location>
        <begin position="492"/>
        <end position="531"/>
    </location>
</feature>
<feature type="compositionally biased region" description="Basic and acidic residues" evidence="1">
    <location>
        <begin position="1653"/>
        <end position="1663"/>
    </location>
</feature>
<feature type="compositionally biased region" description="Low complexity" evidence="1">
    <location>
        <begin position="388"/>
        <end position="401"/>
    </location>
</feature>
<keyword evidence="3" id="KW-1185">Reference proteome</keyword>
<feature type="compositionally biased region" description="Basic and acidic residues" evidence="1">
    <location>
        <begin position="506"/>
        <end position="515"/>
    </location>
</feature>
<feature type="compositionally biased region" description="Basic and acidic residues" evidence="1">
    <location>
        <begin position="1522"/>
        <end position="1541"/>
    </location>
</feature>
<feature type="region of interest" description="Disordered" evidence="1">
    <location>
        <begin position="297"/>
        <end position="358"/>
    </location>
</feature>